<sequence>MTIAKDMLTAYLAAEAAVLSGKTVQFNGRTHTQEDLAEIRKGRLEWERRFANETGGGQATFGGLSYSVARFDGEQG</sequence>
<dbReference type="Proteomes" id="UP000425817">
    <property type="component" value="Chromosome"/>
</dbReference>
<accession>A0A6I6HJA4</accession>
<name>A0A6I6HJA4_VARPD</name>
<dbReference type="EMBL" id="CP046622">
    <property type="protein sequence ID" value="QGW82938.1"/>
    <property type="molecule type" value="Genomic_DNA"/>
</dbReference>
<proteinExistence type="predicted"/>
<evidence type="ECO:0000313" key="1">
    <source>
        <dbReference type="EMBL" id="QGW82938.1"/>
    </source>
</evidence>
<protein>
    <recommendedName>
        <fullName evidence="3">Primosomal replication protein PriB/PriC domain protein</fullName>
    </recommendedName>
</protein>
<dbReference type="RefSeq" id="WP_157614368.1">
    <property type="nucleotide sequence ID" value="NZ_CP046622.1"/>
</dbReference>
<organism evidence="1 2">
    <name type="scientific">Variovorax paradoxus</name>
    <dbReference type="NCBI Taxonomy" id="34073"/>
    <lineage>
        <taxon>Bacteria</taxon>
        <taxon>Pseudomonadati</taxon>
        <taxon>Pseudomonadota</taxon>
        <taxon>Betaproteobacteria</taxon>
        <taxon>Burkholderiales</taxon>
        <taxon>Comamonadaceae</taxon>
        <taxon>Variovorax</taxon>
    </lineage>
</organism>
<evidence type="ECO:0000313" key="2">
    <source>
        <dbReference type="Proteomes" id="UP000425817"/>
    </source>
</evidence>
<reference evidence="1 2" key="1">
    <citation type="submission" date="2019-12" db="EMBL/GenBank/DDBJ databases">
        <title>Hybrid Genome Assemblies of two High G+C Isolates from Undergraduate Microbiology Courses.</title>
        <authorList>
            <person name="Ne Ville C.J."/>
            <person name="Enright D."/>
            <person name="Hernandez I."/>
            <person name="Dodsworth J."/>
            <person name="Orwin P.M."/>
        </authorList>
    </citation>
    <scope>NUCLEOTIDE SEQUENCE [LARGE SCALE GENOMIC DNA]</scope>
    <source>
        <strain evidence="1 2">CSUSB</strain>
    </source>
</reference>
<dbReference type="AlphaFoldDB" id="A0A6I6HJA4"/>
<gene>
    <name evidence="1" type="ORF">GOQ09_15745</name>
</gene>
<evidence type="ECO:0008006" key="3">
    <source>
        <dbReference type="Google" id="ProtNLM"/>
    </source>
</evidence>
<dbReference type="OrthoDB" id="6053012at2"/>